<name>A0A146K1M3_9EUKA</name>
<sequence>QYLRDLPQFKQQKLIKFANQVENYEIIQSNLQFFSGLQRPISNLVVFDHIFRNSAFQSSFSSLKIQKSIFAFVQPFSIDEKCEQCAQLMFCKMDSPCRCRICYNCYFQKNFNQTELQCPRCQKLHILIRFFQNAKQIFKCQFCQQSFDSEDEAMAHSQICGQNQPITNTGLIKRLKQVREYLLQIFVQQLSDSVSIFSVLSELYNKNEKPNLSSINGFISQMVNLNSIKVNHDFSQDYILQILVHFYPYLDSVQKLTQKAKQLSLIMFNLEFQPQMLSNLHFLVALVNTEKLFYNPEYLLNNQPKTANQFKVCKICKQKAILVVKRSCECVMCLNCQMDGQKCCNREGLNFTVQNKAKGAFRCFYCQFQSDFHKVCQHQSSCVKQVYDNTELIRKRYLQQIQQLQSFLYEEEEFDNIQEFINQNYVEYHSNSQLIDEIVKVKQTNFRSSFLQAQGNQFDEILLPELSKQNSVIHLLKINDSELSISPKKPTENQFQWFLDYFDEQKQLVDAKLTNLQKVV</sequence>
<gene>
    <name evidence="1" type="ORF">TPC1_30680</name>
</gene>
<organism evidence="1">
    <name type="scientific">Trepomonas sp. PC1</name>
    <dbReference type="NCBI Taxonomy" id="1076344"/>
    <lineage>
        <taxon>Eukaryota</taxon>
        <taxon>Metamonada</taxon>
        <taxon>Diplomonadida</taxon>
        <taxon>Hexamitidae</taxon>
        <taxon>Hexamitinae</taxon>
        <taxon>Trepomonas</taxon>
    </lineage>
</organism>
<reference evidence="1" key="1">
    <citation type="submission" date="2015-07" db="EMBL/GenBank/DDBJ databases">
        <title>Adaptation to a free-living lifestyle via gene acquisitions in the diplomonad Trepomonas sp. PC1.</title>
        <authorList>
            <person name="Xu F."/>
            <person name="Jerlstrom-Hultqvist J."/>
            <person name="Kolisko M."/>
            <person name="Simpson A.G.B."/>
            <person name="Roger A.J."/>
            <person name="Svard S.G."/>
            <person name="Andersson J.O."/>
        </authorList>
    </citation>
    <scope>NUCLEOTIDE SEQUENCE</scope>
    <source>
        <strain evidence="1">PC1</strain>
    </source>
</reference>
<feature type="non-terminal residue" evidence="1">
    <location>
        <position position="1"/>
    </location>
</feature>
<protein>
    <submittedName>
        <fullName evidence="1">Uncharacterized protein</fullName>
    </submittedName>
</protein>
<proteinExistence type="predicted"/>
<feature type="non-terminal residue" evidence="1">
    <location>
        <position position="520"/>
    </location>
</feature>
<evidence type="ECO:0000313" key="1">
    <source>
        <dbReference type="EMBL" id="JAP89825.1"/>
    </source>
</evidence>
<accession>A0A146K1M3</accession>
<dbReference type="EMBL" id="GDID01006781">
    <property type="protein sequence ID" value="JAP89825.1"/>
    <property type="molecule type" value="Transcribed_RNA"/>
</dbReference>
<dbReference type="AlphaFoldDB" id="A0A146K1M3"/>